<proteinExistence type="predicted"/>
<evidence type="ECO:0000313" key="3">
    <source>
        <dbReference type="EMBL" id="MFD1644606.1"/>
    </source>
</evidence>
<evidence type="ECO:0000313" key="4">
    <source>
        <dbReference type="Proteomes" id="UP001597034"/>
    </source>
</evidence>
<dbReference type="InterPro" id="IPR055775">
    <property type="entry name" value="DUF7351"/>
</dbReference>
<gene>
    <name evidence="3" type="ORF">ACFSBL_02820</name>
</gene>
<comment type="caution">
    <text evidence="3">The sequence shown here is derived from an EMBL/GenBank/DDBJ whole genome shotgun (WGS) entry which is preliminary data.</text>
</comment>
<evidence type="ECO:0008006" key="5">
    <source>
        <dbReference type="Google" id="ProtNLM"/>
    </source>
</evidence>
<sequence length="300" mass="33539">MTDGFDEDRALSLLANGVRVEIVRALGEATVESDGLGFLAYSELLARVSVSDSGQFNYHLGELTGPFVRKTDRGYVLSSRGMLAFQHLVGGGFTTGLRVDAFDIDQDCHQCGNELVAEYGIGWRQPLEPLFTVKCWDCRAEYARTYVPPRGAGARSQAELLVAADQWNRMETASLVRGVCPWCGGHVDTTVQERDGDLPASDDGKDLEVYVEHHCRSCTGFHYTAVGETLRYHHEVIAFFAERGHDLHTIPKWELPWAVVDDHLTWYTDPWDLYVEVPCEGDTLRARLDGEARVVETELL</sequence>
<dbReference type="Pfam" id="PF24042">
    <property type="entry name" value="DUF7351"/>
    <property type="match status" value="1"/>
</dbReference>
<name>A0ABD6DF16_9EURY</name>
<protein>
    <recommendedName>
        <fullName evidence="5">Helix-turn-helix domain-containing protein</fullName>
    </recommendedName>
</protein>
<organism evidence="3 4">
    <name type="scientific">Haloarchaeobius litoreus</name>
    <dbReference type="NCBI Taxonomy" id="755306"/>
    <lineage>
        <taxon>Archaea</taxon>
        <taxon>Methanobacteriati</taxon>
        <taxon>Methanobacteriota</taxon>
        <taxon>Stenosarchaea group</taxon>
        <taxon>Halobacteria</taxon>
        <taxon>Halobacteriales</taxon>
        <taxon>Halorubellaceae</taxon>
        <taxon>Haloarchaeobius</taxon>
    </lineage>
</organism>
<feature type="domain" description="DUF7351" evidence="2">
    <location>
        <begin position="105"/>
        <end position="294"/>
    </location>
</feature>
<feature type="domain" description="DUF7347" evidence="1">
    <location>
        <begin position="8"/>
        <end position="82"/>
    </location>
</feature>
<keyword evidence="4" id="KW-1185">Reference proteome</keyword>
<dbReference type="RefSeq" id="WP_256399869.1">
    <property type="nucleotide sequence ID" value="NZ_JANHJR010000002.1"/>
</dbReference>
<dbReference type="EMBL" id="JBHUDO010000001">
    <property type="protein sequence ID" value="MFD1644606.1"/>
    <property type="molecule type" value="Genomic_DNA"/>
</dbReference>
<dbReference type="Proteomes" id="UP001597034">
    <property type="component" value="Unassembled WGS sequence"/>
</dbReference>
<dbReference type="Gene3D" id="1.10.10.10">
    <property type="entry name" value="Winged helix-like DNA-binding domain superfamily/Winged helix DNA-binding domain"/>
    <property type="match status" value="1"/>
</dbReference>
<dbReference type="Pfam" id="PF24038">
    <property type="entry name" value="DUF7347"/>
    <property type="match status" value="1"/>
</dbReference>
<evidence type="ECO:0000259" key="2">
    <source>
        <dbReference type="Pfam" id="PF24042"/>
    </source>
</evidence>
<evidence type="ECO:0000259" key="1">
    <source>
        <dbReference type="Pfam" id="PF24038"/>
    </source>
</evidence>
<accession>A0ABD6DF16</accession>
<dbReference type="AlphaFoldDB" id="A0ABD6DF16"/>
<dbReference type="InterPro" id="IPR036388">
    <property type="entry name" value="WH-like_DNA-bd_sf"/>
</dbReference>
<dbReference type="InterPro" id="IPR055771">
    <property type="entry name" value="DUF7347"/>
</dbReference>
<reference evidence="3 4" key="1">
    <citation type="journal article" date="2019" name="Int. J. Syst. Evol. Microbiol.">
        <title>The Global Catalogue of Microorganisms (GCM) 10K type strain sequencing project: providing services to taxonomists for standard genome sequencing and annotation.</title>
        <authorList>
            <consortium name="The Broad Institute Genomics Platform"/>
            <consortium name="The Broad Institute Genome Sequencing Center for Infectious Disease"/>
            <person name="Wu L."/>
            <person name="Ma J."/>
        </authorList>
    </citation>
    <scope>NUCLEOTIDE SEQUENCE [LARGE SCALE GENOMIC DNA]</scope>
    <source>
        <strain evidence="3 4">CGMCC 1.10390</strain>
    </source>
</reference>